<dbReference type="SUPFAM" id="SSF54637">
    <property type="entry name" value="Thioesterase/thiol ester dehydrase-isomerase"/>
    <property type="match status" value="1"/>
</dbReference>
<dbReference type="AlphaFoldDB" id="A0A6G8RWJ1"/>
<reference evidence="2 3" key="1">
    <citation type="submission" date="2020-03" db="EMBL/GenBank/DDBJ databases">
        <authorList>
            <person name="Zhu W."/>
        </authorList>
    </citation>
    <scope>NUCLEOTIDE SEQUENCE [LARGE SCALE GENOMIC DNA]</scope>
    <source>
        <strain evidence="2 3">323-1</strain>
    </source>
</reference>
<gene>
    <name evidence="2" type="ORF">G8E00_09755</name>
</gene>
<evidence type="ECO:0000313" key="2">
    <source>
        <dbReference type="EMBL" id="QIO06221.1"/>
    </source>
</evidence>
<sequence>MKNNQNIPVRLMLEHFDMYKTLAQVAVQTAKLKIFKTPQSEQHSPDWKDIPAVDKVIAAPKNDLVDAYIHWSGASIEKYLTTLPAHMVSQWGLSIASDLVLQSVYPLANVINQGLSLHIYGELPRDTPLKIHANIESIQEIEGIARIAVKITTGTEKQPHLVDTIVHMAFLLPNFKKSKSNKSIQTLEWKTVGHWRASAHDGLKFAMLTGDFNPIHWIKLVGMLSPFKNKVLHGFGMLVRSYECLPDEIKYLDVRFTKPVTLPSAELSVQIASQDNQVQFRLLGAQDQVHMIGHYE</sequence>
<dbReference type="InterPro" id="IPR029069">
    <property type="entry name" value="HotDog_dom_sf"/>
</dbReference>
<proteinExistence type="predicted"/>
<dbReference type="InterPro" id="IPR002539">
    <property type="entry name" value="MaoC-like_dom"/>
</dbReference>
<dbReference type="Pfam" id="PF01575">
    <property type="entry name" value="MaoC_dehydratas"/>
    <property type="match status" value="1"/>
</dbReference>
<feature type="domain" description="MaoC-like" evidence="1">
    <location>
        <begin position="199"/>
        <end position="280"/>
    </location>
</feature>
<organism evidence="2 3">
    <name type="scientific">Acinetobacter shaoyimingii</name>
    <dbReference type="NCBI Taxonomy" id="2715164"/>
    <lineage>
        <taxon>Bacteria</taxon>
        <taxon>Pseudomonadati</taxon>
        <taxon>Pseudomonadota</taxon>
        <taxon>Gammaproteobacteria</taxon>
        <taxon>Moraxellales</taxon>
        <taxon>Moraxellaceae</taxon>
        <taxon>Acinetobacter</taxon>
    </lineage>
</organism>
<protein>
    <submittedName>
        <fullName evidence="2">Protein dehydratase</fullName>
    </submittedName>
</protein>
<dbReference type="Proteomes" id="UP000502297">
    <property type="component" value="Chromosome"/>
</dbReference>
<evidence type="ECO:0000313" key="3">
    <source>
        <dbReference type="Proteomes" id="UP000502297"/>
    </source>
</evidence>
<dbReference type="RefSeq" id="WP_166224175.1">
    <property type="nucleotide sequence ID" value="NZ_CP049801.1"/>
</dbReference>
<dbReference type="EMBL" id="CP049801">
    <property type="protein sequence ID" value="QIO06221.1"/>
    <property type="molecule type" value="Genomic_DNA"/>
</dbReference>
<keyword evidence="3" id="KW-1185">Reference proteome</keyword>
<dbReference type="PANTHER" id="PTHR43841">
    <property type="entry name" value="3-HYDROXYACYL-THIOESTER DEHYDRATASE HTDX-RELATED"/>
    <property type="match status" value="1"/>
</dbReference>
<accession>A0A6G8RWJ1</accession>
<dbReference type="PANTHER" id="PTHR43841:SF1">
    <property type="entry name" value="3-HYDROXYACYL-THIOESTER DEHYDRATASE X"/>
    <property type="match status" value="1"/>
</dbReference>
<dbReference type="Gene3D" id="3.10.129.10">
    <property type="entry name" value="Hotdog Thioesterase"/>
    <property type="match status" value="1"/>
</dbReference>
<dbReference type="KEGG" id="asha:G8E00_09755"/>
<name>A0A6G8RWJ1_9GAMM</name>
<evidence type="ECO:0000259" key="1">
    <source>
        <dbReference type="Pfam" id="PF01575"/>
    </source>
</evidence>